<dbReference type="GO" id="GO:0016491">
    <property type="term" value="F:oxidoreductase activity"/>
    <property type="evidence" value="ECO:0007669"/>
    <property type="project" value="TreeGrafter"/>
</dbReference>
<dbReference type="OrthoDB" id="9785826at2"/>
<comment type="caution">
    <text evidence="1">The sequence shown here is derived from an EMBL/GenBank/DDBJ whole genome shotgun (WGS) entry which is preliminary data.</text>
</comment>
<dbReference type="Proteomes" id="UP000290287">
    <property type="component" value="Unassembled WGS sequence"/>
</dbReference>
<dbReference type="InterPro" id="IPR051468">
    <property type="entry name" value="Fungal_SecMetab_SDRs"/>
</dbReference>
<dbReference type="GO" id="GO:0005737">
    <property type="term" value="C:cytoplasm"/>
    <property type="evidence" value="ECO:0007669"/>
    <property type="project" value="TreeGrafter"/>
</dbReference>
<dbReference type="Gene3D" id="3.40.50.720">
    <property type="entry name" value="NAD(P)-binding Rossmann-like Domain"/>
    <property type="match status" value="1"/>
</dbReference>
<name>A0A4Q0YSZ7_9GAMM</name>
<sequence>MAETLMVAGSHGTIAKALIERLYESGYRIVTVSRYPEPHNLSSSHLVTALADETSVDDVKNWLKKENIKLSGVICCCGQLYDETNLPEKNLKQLKLNWLQESLKVNVATHVHLAQGVAGFISSKSNIRWLSLSAKVGSIEDNQLGGWYSYRMSKAALNMFLKNLSIEWQRRAPGCSVIAVHPGTTPSALSAPFTKNWPKDKLYEDTLTAQRIAAIFASQTPYSSGKLYHHDGTVIPW</sequence>
<evidence type="ECO:0000313" key="2">
    <source>
        <dbReference type="Proteomes" id="UP000290287"/>
    </source>
</evidence>
<dbReference type="InterPro" id="IPR002347">
    <property type="entry name" value="SDR_fam"/>
</dbReference>
<dbReference type="EMBL" id="PEIB01000024">
    <property type="protein sequence ID" value="RXJ72239.1"/>
    <property type="molecule type" value="Genomic_DNA"/>
</dbReference>
<dbReference type="InterPro" id="IPR036291">
    <property type="entry name" value="NAD(P)-bd_dom_sf"/>
</dbReference>
<organism evidence="1 2">
    <name type="scientific">Veronia nyctiphanis</name>
    <dbReference type="NCBI Taxonomy" id="1278244"/>
    <lineage>
        <taxon>Bacteria</taxon>
        <taxon>Pseudomonadati</taxon>
        <taxon>Pseudomonadota</taxon>
        <taxon>Gammaproteobacteria</taxon>
        <taxon>Vibrionales</taxon>
        <taxon>Vibrionaceae</taxon>
        <taxon>Veronia</taxon>
    </lineage>
</organism>
<dbReference type="AlphaFoldDB" id="A0A4Q0YSZ7"/>
<accession>A0A4Q0YSZ7</accession>
<keyword evidence="2" id="KW-1185">Reference proteome</keyword>
<dbReference type="Pfam" id="PF00106">
    <property type="entry name" value="adh_short"/>
    <property type="match status" value="1"/>
</dbReference>
<evidence type="ECO:0000313" key="1">
    <source>
        <dbReference type="EMBL" id="RXJ72239.1"/>
    </source>
</evidence>
<dbReference type="PANTHER" id="PTHR43544">
    <property type="entry name" value="SHORT-CHAIN DEHYDROGENASE/REDUCTASE"/>
    <property type="match status" value="1"/>
</dbReference>
<dbReference type="PANTHER" id="PTHR43544:SF12">
    <property type="entry name" value="NAD(P)-BINDING ROSSMANN-FOLD SUPERFAMILY PROTEIN"/>
    <property type="match status" value="1"/>
</dbReference>
<dbReference type="SUPFAM" id="SSF51735">
    <property type="entry name" value="NAD(P)-binding Rossmann-fold domains"/>
    <property type="match status" value="1"/>
</dbReference>
<proteinExistence type="predicted"/>
<gene>
    <name evidence="1" type="ORF">CS022_16975</name>
</gene>
<reference evidence="1 2" key="1">
    <citation type="submission" date="2017-10" db="EMBL/GenBank/DDBJ databases">
        <title>Nyctiphanis sp. nov., isolated from the stomach of the euphausiid Nyctiphanes simplex (Hansen, 1911) in the Gulf of California.</title>
        <authorList>
            <person name="Gomez-Gil B."/>
            <person name="Aguilar-Mendez M."/>
            <person name="Lopez-Cortes A."/>
            <person name="Gomez-Gutierrez J."/>
            <person name="Roque A."/>
            <person name="Lang E."/>
            <person name="Gonzalez-Castillo A."/>
        </authorList>
    </citation>
    <scope>NUCLEOTIDE SEQUENCE [LARGE SCALE GENOMIC DNA]</scope>
    <source>
        <strain evidence="1 2">CAIM 600</strain>
    </source>
</reference>
<protein>
    <submittedName>
        <fullName evidence="1">Cell-cell signaling protein CsgA</fullName>
    </submittedName>
</protein>
<dbReference type="RefSeq" id="WP_129123258.1">
    <property type="nucleotide sequence ID" value="NZ_PEIB01000024.1"/>
</dbReference>